<keyword evidence="4" id="KW-0670">Pyruvate</keyword>
<dbReference type="Gene3D" id="3.40.1410.10">
    <property type="entry name" value="Chorismate lyase-like"/>
    <property type="match status" value="1"/>
</dbReference>
<dbReference type="PANTHER" id="PTHR38683:SF1">
    <property type="entry name" value="CHORISMATE PYRUVATE-LYASE"/>
    <property type="match status" value="1"/>
</dbReference>
<dbReference type="GO" id="GO:0008813">
    <property type="term" value="F:chorismate lyase activity"/>
    <property type="evidence" value="ECO:0007669"/>
    <property type="project" value="UniProtKB-UniRule"/>
</dbReference>
<evidence type="ECO:0000256" key="3">
    <source>
        <dbReference type="ARBA" id="ARBA00023239"/>
    </source>
</evidence>
<dbReference type="OrthoDB" id="9789493at2"/>
<evidence type="ECO:0000256" key="4">
    <source>
        <dbReference type="HAMAP-Rule" id="MF_01632"/>
    </source>
</evidence>
<keyword evidence="1 4" id="KW-0963">Cytoplasm</keyword>
<dbReference type="Pfam" id="PF04345">
    <property type="entry name" value="Chor_lyase"/>
    <property type="match status" value="1"/>
</dbReference>
<gene>
    <name evidence="4" type="primary">ubiC</name>
    <name evidence="5" type="ORF">SAMN04488052_104177</name>
</gene>
<organism evidence="5 6">
    <name type="scientific">Aquisalimonas asiatica</name>
    <dbReference type="NCBI Taxonomy" id="406100"/>
    <lineage>
        <taxon>Bacteria</taxon>
        <taxon>Pseudomonadati</taxon>
        <taxon>Pseudomonadota</taxon>
        <taxon>Gammaproteobacteria</taxon>
        <taxon>Chromatiales</taxon>
        <taxon>Ectothiorhodospiraceae</taxon>
        <taxon>Aquisalimonas</taxon>
    </lineage>
</organism>
<dbReference type="SUPFAM" id="SSF64288">
    <property type="entry name" value="Chorismate lyase-like"/>
    <property type="match status" value="1"/>
</dbReference>
<dbReference type="STRING" id="406100.SAMN04488052_104177"/>
<comment type="pathway">
    <text evidence="4">Cofactor biosynthesis; ubiquinone biosynthesis.</text>
</comment>
<dbReference type="AlphaFoldDB" id="A0A1H8TI72"/>
<keyword evidence="3 4" id="KW-0456">Lyase</keyword>
<dbReference type="EMBL" id="FOEG01000004">
    <property type="protein sequence ID" value="SEO90208.1"/>
    <property type="molecule type" value="Genomic_DNA"/>
</dbReference>
<dbReference type="InterPro" id="IPR028978">
    <property type="entry name" value="Chorismate_lyase_/UTRA_dom_sf"/>
</dbReference>
<dbReference type="EC" id="4.1.3.40" evidence="4"/>
<feature type="binding site" evidence="4">
    <location>
        <position position="202"/>
    </location>
    <ligand>
        <name>substrate</name>
    </ligand>
</feature>
<dbReference type="GO" id="GO:0042866">
    <property type="term" value="P:pyruvate biosynthetic process"/>
    <property type="evidence" value="ECO:0007669"/>
    <property type="project" value="UniProtKB-UniRule"/>
</dbReference>
<evidence type="ECO:0000256" key="2">
    <source>
        <dbReference type="ARBA" id="ARBA00022688"/>
    </source>
</evidence>
<protein>
    <recommendedName>
        <fullName evidence="4">Probable chorismate pyruvate-lyase</fullName>
        <shortName evidence="4">CL</shortName>
        <shortName evidence="4">CPL</shortName>
        <ecNumber evidence="4">4.1.3.40</ecNumber>
    </recommendedName>
</protein>
<comment type="catalytic activity">
    <reaction evidence="4">
        <text>chorismate = 4-hydroxybenzoate + pyruvate</text>
        <dbReference type="Rhea" id="RHEA:16505"/>
        <dbReference type="ChEBI" id="CHEBI:15361"/>
        <dbReference type="ChEBI" id="CHEBI:17879"/>
        <dbReference type="ChEBI" id="CHEBI:29748"/>
        <dbReference type="EC" id="4.1.3.40"/>
    </reaction>
</comment>
<comment type="similarity">
    <text evidence="4">Belongs to the UbiC family.</text>
</comment>
<dbReference type="GO" id="GO:0006744">
    <property type="term" value="P:ubiquinone biosynthetic process"/>
    <property type="evidence" value="ECO:0007669"/>
    <property type="project" value="UniProtKB-UniRule"/>
</dbReference>
<dbReference type="Proteomes" id="UP000199657">
    <property type="component" value="Unassembled WGS sequence"/>
</dbReference>
<keyword evidence="6" id="KW-1185">Reference proteome</keyword>
<sequence length="213" mass="23739">MSAGAGMQAAQARAILPPVPKAPESGDPLMRHRFCQWRTQDGRPGRSIPRPVRDWVVETGSLTAALRQRCGSTFNVRVLGQGWRRPALDEAWRLQLGRRRLAWIREVALCCGDTPLIAARTVIPAASLAGGNDGLRRLGSRPLGELLFQGGGTRRDPLEVARLRRDDWLADRMRRLGLSSARDCWARRVVHYLNGRPLLVAELFLPELLPCRA</sequence>
<dbReference type="HAMAP" id="MF_01632">
    <property type="entry name" value="UbiC"/>
    <property type="match status" value="1"/>
</dbReference>
<proteinExistence type="inferred from homology"/>
<dbReference type="InterPro" id="IPR007440">
    <property type="entry name" value="Chorismate--pyruvate_lyase"/>
</dbReference>
<evidence type="ECO:0000256" key="1">
    <source>
        <dbReference type="ARBA" id="ARBA00022490"/>
    </source>
</evidence>
<comment type="caution">
    <text evidence="4">Lacks conserved residue(s) required for the propagation of feature annotation.</text>
</comment>
<name>A0A1H8TI72_9GAMM</name>
<reference evidence="5 6" key="1">
    <citation type="submission" date="2016-10" db="EMBL/GenBank/DDBJ databases">
        <authorList>
            <person name="de Groot N.N."/>
        </authorList>
    </citation>
    <scope>NUCLEOTIDE SEQUENCE [LARGE SCALE GENOMIC DNA]</scope>
    <source>
        <strain evidence="5 6">CGMCC 1.6291</strain>
    </source>
</reference>
<keyword evidence="2 4" id="KW-0831">Ubiquinone biosynthesis</keyword>
<feature type="binding site" evidence="4">
    <location>
        <position position="143"/>
    </location>
    <ligand>
        <name>substrate</name>
    </ligand>
</feature>
<dbReference type="PANTHER" id="PTHR38683">
    <property type="entry name" value="CHORISMATE PYRUVATE-LYASE"/>
    <property type="match status" value="1"/>
</dbReference>
<dbReference type="GO" id="GO:0005829">
    <property type="term" value="C:cytosol"/>
    <property type="evidence" value="ECO:0007669"/>
    <property type="project" value="TreeGrafter"/>
</dbReference>
<comment type="function">
    <text evidence="4">Removes the pyruvyl group from chorismate, with concomitant aromatization of the ring, to provide 4-hydroxybenzoate (4HB) for the ubiquinone pathway.</text>
</comment>
<dbReference type="UniPathway" id="UPA00232"/>
<feature type="binding site" evidence="4">
    <location>
        <position position="105"/>
    </location>
    <ligand>
        <name>substrate</name>
    </ligand>
</feature>
<evidence type="ECO:0000313" key="6">
    <source>
        <dbReference type="Proteomes" id="UP000199657"/>
    </source>
</evidence>
<accession>A0A1H8TI72</accession>
<evidence type="ECO:0000313" key="5">
    <source>
        <dbReference type="EMBL" id="SEO90208.1"/>
    </source>
</evidence>
<comment type="subcellular location">
    <subcellularLocation>
        <location evidence="4">Cytoplasm</location>
    </subcellularLocation>
</comment>